<keyword evidence="2" id="KW-1185">Reference proteome</keyword>
<name>A0ABT8J008_9MICO</name>
<evidence type="ECO:0000313" key="1">
    <source>
        <dbReference type="EMBL" id="MDN4598228.1"/>
    </source>
</evidence>
<accession>A0ABT8J008</accession>
<sequence>MRATWNPRERAIGLVSATTDGWRGELVTPLIPRDPSSPLRSALLNERAERLGELRALDFRVYDTVRIEEVGSGDTYRIIDRFKAAVEAVNRSA</sequence>
<dbReference type="Proteomes" id="UP001174210">
    <property type="component" value="Unassembled WGS sequence"/>
</dbReference>
<gene>
    <name evidence="1" type="ORF">P5G59_13835</name>
</gene>
<dbReference type="EMBL" id="JAROCB010000003">
    <property type="protein sequence ID" value="MDN4598228.1"/>
    <property type="molecule type" value="Genomic_DNA"/>
</dbReference>
<proteinExistence type="predicted"/>
<protein>
    <submittedName>
        <fullName evidence="1">Uncharacterized protein</fullName>
    </submittedName>
</protein>
<reference evidence="1" key="1">
    <citation type="submission" date="2023-03" db="EMBL/GenBank/DDBJ databases">
        <title>MT1 and MT2 Draft Genomes of Novel Species.</title>
        <authorList>
            <person name="Venkateswaran K."/>
        </authorList>
    </citation>
    <scope>NUCLEOTIDE SEQUENCE</scope>
    <source>
        <strain evidence="1">F6_8S_P_1A</strain>
    </source>
</reference>
<comment type="caution">
    <text evidence="1">The sequence shown here is derived from an EMBL/GenBank/DDBJ whole genome shotgun (WGS) entry which is preliminary data.</text>
</comment>
<organism evidence="1 2">
    <name type="scientific">Leifsonia virtsii</name>
    <dbReference type="NCBI Taxonomy" id="3035915"/>
    <lineage>
        <taxon>Bacteria</taxon>
        <taxon>Bacillati</taxon>
        <taxon>Actinomycetota</taxon>
        <taxon>Actinomycetes</taxon>
        <taxon>Micrococcales</taxon>
        <taxon>Microbacteriaceae</taxon>
        <taxon>Leifsonia</taxon>
    </lineage>
</organism>
<dbReference type="RefSeq" id="WP_115695612.1">
    <property type="nucleotide sequence ID" value="NZ_JAROCB010000003.1"/>
</dbReference>
<evidence type="ECO:0000313" key="2">
    <source>
        <dbReference type="Proteomes" id="UP001174210"/>
    </source>
</evidence>